<dbReference type="AlphaFoldDB" id="A0A835ZH61"/>
<evidence type="ECO:0000313" key="2">
    <source>
        <dbReference type="EMBL" id="KAG5192097.1"/>
    </source>
</evidence>
<feature type="signal peptide" evidence="1">
    <location>
        <begin position="1"/>
        <end position="28"/>
    </location>
</feature>
<dbReference type="EMBL" id="JAFCMP010000010">
    <property type="protein sequence ID" value="KAG5192097.1"/>
    <property type="molecule type" value="Genomic_DNA"/>
</dbReference>
<name>A0A835ZH61_9STRA</name>
<keyword evidence="1" id="KW-0732">Signal</keyword>
<evidence type="ECO:0008006" key="4">
    <source>
        <dbReference type="Google" id="ProtNLM"/>
    </source>
</evidence>
<evidence type="ECO:0000256" key="1">
    <source>
        <dbReference type="SAM" id="SignalP"/>
    </source>
</evidence>
<gene>
    <name evidence="2" type="ORF">JKP88DRAFT_251073</name>
</gene>
<sequence>MASFNCVDILCAWRPVLLLLLRALHVRARRASGFARDRSGSSTRLRLRALCVSEQAFAACRPRAAYTTPPAVSTQRNTQLVSRQAAICRPGKASLMNFQAARRKCLLYAHVHATHNGSDVKHACGFIFILKVMLKCITSCLMPILHCGSPSAPPPPPPLLFMEHGASLLLQLLSFFATPAAQHSQ</sequence>
<evidence type="ECO:0000313" key="3">
    <source>
        <dbReference type="Proteomes" id="UP000664859"/>
    </source>
</evidence>
<feature type="chain" id="PRO_5032798845" description="Secreted protein" evidence="1">
    <location>
        <begin position="29"/>
        <end position="185"/>
    </location>
</feature>
<organism evidence="2 3">
    <name type="scientific">Tribonema minus</name>
    <dbReference type="NCBI Taxonomy" id="303371"/>
    <lineage>
        <taxon>Eukaryota</taxon>
        <taxon>Sar</taxon>
        <taxon>Stramenopiles</taxon>
        <taxon>Ochrophyta</taxon>
        <taxon>PX clade</taxon>
        <taxon>Xanthophyceae</taxon>
        <taxon>Tribonematales</taxon>
        <taxon>Tribonemataceae</taxon>
        <taxon>Tribonema</taxon>
    </lineage>
</organism>
<accession>A0A835ZH61</accession>
<protein>
    <recommendedName>
        <fullName evidence="4">Secreted protein</fullName>
    </recommendedName>
</protein>
<proteinExistence type="predicted"/>
<keyword evidence="3" id="KW-1185">Reference proteome</keyword>
<reference evidence="2" key="1">
    <citation type="submission" date="2021-02" db="EMBL/GenBank/DDBJ databases">
        <title>First Annotated Genome of the Yellow-green Alga Tribonema minus.</title>
        <authorList>
            <person name="Mahan K.M."/>
        </authorList>
    </citation>
    <scope>NUCLEOTIDE SEQUENCE</scope>
    <source>
        <strain evidence="2">UTEX B ZZ1240</strain>
    </source>
</reference>
<dbReference type="Proteomes" id="UP000664859">
    <property type="component" value="Unassembled WGS sequence"/>
</dbReference>
<comment type="caution">
    <text evidence="2">The sequence shown here is derived from an EMBL/GenBank/DDBJ whole genome shotgun (WGS) entry which is preliminary data.</text>
</comment>